<organism evidence="8 9">
    <name type="scientific">Acinetobacter albensis</name>
    <dbReference type="NCBI Taxonomy" id="1673609"/>
    <lineage>
        <taxon>Bacteria</taxon>
        <taxon>Pseudomonadati</taxon>
        <taxon>Pseudomonadota</taxon>
        <taxon>Gammaproteobacteria</taxon>
        <taxon>Moraxellales</taxon>
        <taxon>Moraxellaceae</taxon>
        <taxon>Acinetobacter</taxon>
    </lineage>
</organism>
<dbReference type="GO" id="GO:0016020">
    <property type="term" value="C:membrane"/>
    <property type="evidence" value="ECO:0007669"/>
    <property type="project" value="UniProtKB-SubCell"/>
</dbReference>
<keyword evidence="3" id="KW-0488">Methylation</keyword>
<dbReference type="InterPro" id="IPR012902">
    <property type="entry name" value="N_methyl_site"/>
</dbReference>
<dbReference type="PROSITE" id="PS00409">
    <property type="entry name" value="PROKAR_NTER_METHYL"/>
    <property type="match status" value="1"/>
</dbReference>
<evidence type="ECO:0000256" key="7">
    <source>
        <dbReference type="SAM" id="Phobius"/>
    </source>
</evidence>
<dbReference type="InterPro" id="IPR045584">
    <property type="entry name" value="Pilin-like"/>
</dbReference>
<dbReference type="PRINTS" id="PR00885">
    <property type="entry name" value="BCTERIALGSPH"/>
</dbReference>
<dbReference type="GO" id="GO:0043107">
    <property type="term" value="P:type IV pilus-dependent motility"/>
    <property type="evidence" value="ECO:0007669"/>
    <property type="project" value="TreeGrafter"/>
</dbReference>
<comment type="subcellular location">
    <subcellularLocation>
        <location evidence="1">Membrane</location>
        <topology evidence="1">Single-pass membrane protein</topology>
    </subcellularLocation>
</comment>
<keyword evidence="6 7" id="KW-0472">Membrane</keyword>
<dbReference type="PANTHER" id="PTHR30093">
    <property type="entry name" value="GENERAL SECRETION PATHWAY PROTEIN G"/>
    <property type="match status" value="1"/>
</dbReference>
<dbReference type="RefSeq" id="WP_092718737.1">
    <property type="nucleotide sequence ID" value="NZ_FMBK01000004.1"/>
</dbReference>
<evidence type="ECO:0000256" key="6">
    <source>
        <dbReference type="ARBA" id="ARBA00023136"/>
    </source>
</evidence>
<comment type="similarity">
    <text evidence="2">Belongs to the N-Me-Phe pilin family.</text>
</comment>
<dbReference type="GO" id="GO:0015627">
    <property type="term" value="C:type II protein secretion system complex"/>
    <property type="evidence" value="ECO:0007669"/>
    <property type="project" value="InterPro"/>
</dbReference>
<evidence type="ECO:0000256" key="5">
    <source>
        <dbReference type="ARBA" id="ARBA00022989"/>
    </source>
</evidence>
<dbReference type="GO" id="GO:0044096">
    <property type="term" value="C:type IV pilus"/>
    <property type="evidence" value="ECO:0007669"/>
    <property type="project" value="TreeGrafter"/>
</dbReference>
<dbReference type="Gene3D" id="3.30.700.10">
    <property type="entry name" value="Glycoprotein, Type 4 Pilin"/>
    <property type="match status" value="1"/>
</dbReference>
<dbReference type="Pfam" id="PF07963">
    <property type="entry name" value="N_methyl"/>
    <property type="match status" value="1"/>
</dbReference>
<dbReference type="OrthoDB" id="115249at2"/>
<dbReference type="SUPFAM" id="SSF54523">
    <property type="entry name" value="Pili subunits"/>
    <property type="match status" value="1"/>
</dbReference>
<accession>A0A1C4GTN3</accession>
<evidence type="ECO:0000256" key="1">
    <source>
        <dbReference type="ARBA" id="ARBA00004167"/>
    </source>
</evidence>
<evidence type="ECO:0000256" key="2">
    <source>
        <dbReference type="ARBA" id="ARBA00005233"/>
    </source>
</evidence>
<evidence type="ECO:0000313" key="9">
    <source>
        <dbReference type="Proteomes" id="UP000243661"/>
    </source>
</evidence>
<evidence type="ECO:0000313" key="8">
    <source>
        <dbReference type="EMBL" id="SCC71516.1"/>
    </source>
</evidence>
<dbReference type="InterPro" id="IPR002416">
    <property type="entry name" value="T2SS_protein-GspH"/>
</dbReference>
<dbReference type="GO" id="GO:0015628">
    <property type="term" value="P:protein secretion by the type II secretion system"/>
    <property type="evidence" value="ECO:0007669"/>
    <property type="project" value="InterPro"/>
</dbReference>
<feature type="transmembrane region" description="Helical" evidence="7">
    <location>
        <begin position="6"/>
        <end position="27"/>
    </location>
</feature>
<gene>
    <name evidence="8" type="ORF">GA0116959_104147</name>
</gene>
<keyword evidence="5 7" id="KW-1133">Transmembrane helix</keyword>
<reference evidence="8 9" key="1">
    <citation type="submission" date="2016-08" db="EMBL/GenBank/DDBJ databases">
        <authorList>
            <person name="Seilhamer J.J."/>
        </authorList>
    </citation>
    <scope>NUCLEOTIDE SEQUENCE [LARGE SCALE GENOMIC DNA]</scope>
    <source>
        <strain evidence="8 9">ANC 4874</strain>
    </source>
</reference>
<evidence type="ECO:0000256" key="4">
    <source>
        <dbReference type="ARBA" id="ARBA00022692"/>
    </source>
</evidence>
<sequence length="147" mass="15451">MNAQKGFTLIELMIVIAIIGILAAIAIPSYQNYIKKAAYSEIPLAMSSIRTAVDTCYGIEKDLTKCDSDTEIGETLPTGLTNKALAGITLTAATLPGVAANMITATPNAYKGIDAADTCILTPVPDASDRLVWTYSGGCLTKGYVKN</sequence>
<proteinExistence type="inferred from homology"/>
<dbReference type="AlphaFoldDB" id="A0A1C4GTN3"/>
<name>A0A1C4GTN3_9GAMM</name>
<dbReference type="Proteomes" id="UP000243661">
    <property type="component" value="Unassembled WGS sequence"/>
</dbReference>
<dbReference type="NCBIfam" id="TIGR02532">
    <property type="entry name" value="IV_pilin_GFxxxE"/>
    <property type="match status" value="1"/>
</dbReference>
<evidence type="ECO:0000256" key="3">
    <source>
        <dbReference type="ARBA" id="ARBA00022481"/>
    </source>
</evidence>
<dbReference type="PANTHER" id="PTHR30093:SF34">
    <property type="entry name" value="PREPILIN PEPTIDASE-DEPENDENT PROTEIN D"/>
    <property type="match status" value="1"/>
</dbReference>
<dbReference type="EMBL" id="FMBK01000004">
    <property type="protein sequence ID" value="SCC71516.1"/>
    <property type="molecule type" value="Genomic_DNA"/>
</dbReference>
<keyword evidence="4 7" id="KW-0812">Transmembrane</keyword>
<protein>
    <submittedName>
        <fullName evidence="8">Type IV pilus assembly protein PilA</fullName>
    </submittedName>
</protein>